<feature type="region of interest" description="Disordered" evidence="2">
    <location>
        <begin position="360"/>
        <end position="479"/>
    </location>
</feature>
<dbReference type="Proteomes" id="UP000224854">
    <property type="component" value="Unassembled WGS sequence"/>
</dbReference>
<dbReference type="InterPro" id="IPR018608">
    <property type="entry name" value="Gti1/Pac2"/>
</dbReference>
<feature type="compositionally biased region" description="Polar residues" evidence="2">
    <location>
        <begin position="451"/>
        <end position="479"/>
    </location>
</feature>
<evidence type="ECO:0000313" key="4">
    <source>
        <dbReference type="Proteomes" id="UP000224854"/>
    </source>
</evidence>
<evidence type="ECO:0000256" key="1">
    <source>
        <dbReference type="ARBA" id="ARBA00008359"/>
    </source>
</evidence>
<feature type="compositionally biased region" description="Polar residues" evidence="2">
    <location>
        <begin position="387"/>
        <end position="396"/>
    </location>
</feature>
<evidence type="ECO:0000313" key="3">
    <source>
        <dbReference type="EMBL" id="PHH77595.1"/>
    </source>
</evidence>
<dbReference type="EMBL" id="NJEU01000261">
    <property type="protein sequence ID" value="PHH77595.1"/>
    <property type="molecule type" value="Genomic_DNA"/>
</dbReference>
<dbReference type="PANTHER" id="PTHR28027:SF2">
    <property type="entry name" value="TRANSCRIPTIONAL REGULATOR MIT1"/>
    <property type="match status" value="1"/>
</dbReference>
<dbReference type="AlphaFoldDB" id="A0A2C5Z6W9"/>
<reference evidence="3 4" key="1">
    <citation type="submission" date="2017-06" db="EMBL/GenBank/DDBJ databases">
        <title>Ant-infecting Ophiocordyceps genomes reveal a high diversity of potential behavioral manipulation genes and a possible major role for enterotoxins.</title>
        <authorList>
            <person name="De Bekker C."/>
            <person name="Evans H.C."/>
            <person name="Brachmann A."/>
            <person name="Hughes D.P."/>
        </authorList>
    </citation>
    <scope>NUCLEOTIDE SEQUENCE [LARGE SCALE GENOMIC DNA]</scope>
    <source>
        <strain evidence="3 4">1348a</strain>
    </source>
</reference>
<gene>
    <name evidence="3" type="ORF">CDD82_3457</name>
</gene>
<comment type="similarity">
    <text evidence="1">Belongs to the MIT1/WOR1 family.</text>
</comment>
<organism evidence="3 4">
    <name type="scientific">Ophiocordyceps australis</name>
    <dbReference type="NCBI Taxonomy" id="1399860"/>
    <lineage>
        <taxon>Eukaryota</taxon>
        <taxon>Fungi</taxon>
        <taxon>Dikarya</taxon>
        <taxon>Ascomycota</taxon>
        <taxon>Pezizomycotina</taxon>
        <taxon>Sordariomycetes</taxon>
        <taxon>Hypocreomycetidae</taxon>
        <taxon>Hypocreales</taxon>
        <taxon>Ophiocordycipitaceae</taxon>
        <taxon>Ophiocordyceps</taxon>
    </lineage>
</organism>
<protein>
    <recommendedName>
        <fullName evidence="5">Gti1/Pac2 family protein</fullName>
    </recommendedName>
</protein>
<comment type="caution">
    <text evidence="3">The sequence shown here is derived from an EMBL/GenBank/DDBJ whole genome shotgun (WGS) entry which is preliminary data.</text>
</comment>
<feature type="region of interest" description="Disordered" evidence="2">
    <location>
        <begin position="305"/>
        <end position="327"/>
    </location>
</feature>
<evidence type="ECO:0008006" key="5">
    <source>
        <dbReference type="Google" id="ProtNLM"/>
    </source>
</evidence>
<accession>A0A2C5Z6W9</accession>
<proteinExistence type="inferred from homology"/>
<dbReference type="PANTHER" id="PTHR28027">
    <property type="entry name" value="TRANSCRIPTIONAL REGULATOR MIT1"/>
    <property type="match status" value="1"/>
</dbReference>
<name>A0A2C5Z6W9_9HYPO</name>
<dbReference type="Pfam" id="PF09729">
    <property type="entry name" value="Gti1_Pac2"/>
    <property type="match status" value="1"/>
</dbReference>
<evidence type="ECO:0000256" key="2">
    <source>
        <dbReference type="SAM" id="MobiDB-lite"/>
    </source>
</evidence>
<keyword evidence="4" id="KW-1185">Reference proteome</keyword>
<sequence length="479" mass="51598">MSSQSSPLKPTWRGHIASTLDALLLFEASLKGIITHVPRRPHDRERQDLIKSGSVFIYEEHSSGIKRWTDGVSWSPSRILGNFLIYRELEKPFPPGEKKRALKKKKCGNPAGVSKNQHVAHHQPSTLTAFTSAGVEIGKDTERALIGSLVDSYPFKQGGLIKKTISITYRGVPHHLVSYYTLQDVVTGAYMTPSRDDRFKNLVPRNDLMTQQNFRSPVDEFRHTPPDSGNPYGPVTDYGPSGSILQRAWANVHPNGQAASYQNAAQNYPIAQNMHNSYVAPSLGSYGNSSMASYVGPSMGSSVGQSMGSSVGQSMGSSVGQSMGSSMSSINPSMGLPMTSSMGPSMGSSMTVALPQSMSQAMPPLLSSPSTNNHQLPPPPPQHTSFAPHSQGNYTLDTGRASRFGSGPAMTNDFPSIGGRAPRFSSGASMGNDFSTAGGQDGAPPQYALDENSSQWSFDAMDNSQAQDQHTQQSYYGRN</sequence>
<feature type="compositionally biased region" description="Polar residues" evidence="2">
    <location>
        <begin position="426"/>
        <end position="438"/>
    </location>
</feature>
<dbReference type="OrthoDB" id="5319641at2759"/>
<dbReference type="GO" id="GO:0003677">
    <property type="term" value="F:DNA binding"/>
    <property type="evidence" value="ECO:0007669"/>
    <property type="project" value="TreeGrafter"/>
</dbReference>